<protein>
    <submittedName>
        <fullName evidence="1">Uncharacterized protein</fullName>
    </submittedName>
</protein>
<name>A0A2P2PLA2_RHIMU</name>
<sequence>MCCHFLEFVTFPFFGGFPQNVRTLLPLKGAVVFAIPKLPSFSFLGL</sequence>
<dbReference type="AlphaFoldDB" id="A0A2P2PLA2"/>
<reference evidence="1" key="1">
    <citation type="submission" date="2018-02" db="EMBL/GenBank/DDBJ databases">
        <title>Rhizophora mucronata_Transcriptome.</title>
        <authorList>
            <person name="Meera S.P."/>
            <person name="Sreeshan A."/>
            <person name="Augustine A."/>
        </authorList>
    </citation>
    <scope>NUCLEOTIDE SEQUENCE</scope>
    <source>
        <tissue evidence="1">Leaf</tissue>
    </source>
</reference>
<proteinExistence type="predicted"/>
<accession>A0A2P2PLA2</accession>
<organism evidence="1">
    <name type="scientific">Rhizophora mucronata</name>
    <name type="common">Asiatic mangrove</name>
    <dbReference type="NCBI Taxonomy" id="61149"/>
    <lineage>
        <taxon>Eukaryota</taxon>
        <taxon>Viridiplantae</taxon>
        <taxon>Streptophyta</taxon>
        <taxon>Embryophyta</taxon>
        <taxon>Tracheophyta</taxon>
        <taxon>Spermatophyta</taxon>
        <taxon>Magnoliopsida</taxon>
        <taxon>eudicotyledons</taxon>
        <taxon>Gunneridae</taxon>
        <taxon>Pentapetalae</taxon>
        <taxon>rosids</taxon>
        <taxon>fabids</taxon>
        <taxon>Malpighiales</taxon>
        <taxon>Rhizophoraceae</taxon>
        <taxon>Rhizophora</taxon>
    </lineage>
</organism>
<dbReference type="EMBL" id="GGEC01074915">
    <property type="protein sequence ID" value="MBX55399.1"/>
    <property type="molecule type" value="Transcribed_RNA"/>
</dbReference>
<evidence type="ECO:0000313" key="1">
    <source>
        <dbReference type="EMBL" id="MBX55399.1"/>
    </source>
</evidence>